<evidence type="ECO:0000256" key="2">
    <source>
        <dbReference type="ARBA" id="ARBA00009995"/>
    </source>
</evidence>
<proteinExistence type="inferred from homology"/>
<comment type="similarity">
    <text evidence="2">Belongs to the UDP-glycosyltransferase family.</text>
</comment>
<dbReference type="SUPFAM" id="SSF53756">
    <property type="entry name" value="UDP-Glycosyltransferase/glycogen phosphorylase"/>
    <property type="match status" value="2"/>
</dbReference>
<evidence type="ECO:0000256" key="11">
    <source>
        <dbReference type="SAM" id="Phobius"/>
    </source>
</evidence>
<evidence type="ECO:0000256" key="8">
    <source>
        <dbReference type="ARBA" id="ARBA00023136"/>
    </source>
</evidence>
<keyword evidence="6" id="KW-0256">Endoplasmic reticulum</keyword>
<reference evidence="12 13" key="1">
    <citation type="submission" date="2024-07" db="EMBL/GenBank/DDBJ databases">
        <title>Chromosome-level genome assembly of the water stick insect Ranatra chinensis (Heteroptera: Nepidae).</title>
        <authorList>
            <person name="Liu X."/>
        </authorList>
    </citation>
    <scope>NUCLEOTIDE SEQUENCE [LARGE SCALE GENOMIC DNA]</scope>
    <source>
        <strain evidence="12">Cailab_2021Rc</strain>
        <tissue evidence="12">Muscle</tissue>
    </source>
</reference>
<dbReference type="AlphaFoldDB" id="A0ABD0Z3T1"/>
<dbReference type="FunFam" id="3.40.50.2000:FF:000050">
    <property type="entry name" value="UDP-glucuronosyltransferase"/>
    <property type="match status" value="2"/>
</dbReference>
<dbReference type="PROSITE" id="PS00375">
    <property type="entry name" value="UDPGT"/>
    <property type="match status" value="2"/>
</dbReference>
<gene>
    <name evidence="12" type="ORF">AAG570_011989</name>
</gene>
<feature type="transmembrane region" description="Helical" evidence="11">
    <location>
        <begin position="504"/>
        <end position="524"/>
    </location>
</feature>
<dbReference type="InterPro" id="IPR035595">
    <property type="entry name" value="UDP_glycos_trans_CS"/>
</dbReference>
<name>A0ABD0Z3T1_9HEMI</name>
<evidence type="ECO:0000256" key="3">
    <source>
        <dbReference type="ARBA" id="ARBA00022676"/>
    </source>
</evidence>
<dbReference type="InterPro" id="IPR002213">
    <property type="entry name" value="UDP_glucos_trans"/>
</dbReference>
<evidence type="ECO:0000313" key="12">
    <source>
        <dbReference type="EMBL" id="KAL1130748.1"/>
    </source>
</evidence>
<feature type="transmembrane region" description="Helical" evidence="11">
    <location>
        <begin position="974"/>
        <end position="997"/>
    </location>
</feature>
<evidence type="ECO:0000256" key="10">
    <source>
        <dbReference type="ARBA" id="ARBA00046288"/>
    </source>
</evidence>
<evidence type="ECO:0000256" key="4">
    <source>
        <dbReference type="ARBA" id="ARBA00022679"/>
    </source>
</evidence>
<dbReference type="GO" id="GO:0005783">
    <property type="term" value="C:endoplasmic reticulum"/>
    <property type="evidence" value="ECO:0007669"/>
    <property type="project" value="UniProtKB-SubCell"/>
</dbReference>
<dbReference type="GO" id="GO:0016757">
    <property type="term" value="F:glycosyltransferase activity"/>
    <property type="evidence" value="ECO:0007669"/>
    <property type="project" value="UniProtKB-KW"/>
</dbReference>
<comment type="caution">
    <text evidence="12">The sequence shown here is derived from an EMBL/GenBank/DDBJ whole genome shotgun (WGS) entry which is preliminary data.</text>
</comment>
<organism evidence="12 13">
    <name type="scientific">Ranatra chinensis</name>
    <dbReference type="NCBI Taxonomy" id="642074"/>
    <lineage>
        <taxon>Eukaryota</taxon>
        <taxon>Metazoa</taxon>
        <taxon>Ecdysozoa</taxon>
        <taxon>Arthropoda</taxon>
        <taxon>Hexapoda</taxon>
        <taxon>Insecta</taxon>
        <taxon>Pterygota</taxon>
        <taxon>Neoptera</taxon>
        <taxon>Paraneoptera</taxon>
        <taxon>Hemiptera</taxon>
        <taxon>Heteroptera</taxon>
        <taxon>Panheteroptera</taxon>
        <taxon>Nepomorpha</taxon>
        <taxon>Nepidae</taxon>
        <taxon>Ranatrinae</taxon>
        <taxon>Ranatra</taxon>
    </lineage>
</organism>
<dbReference type="Proteomes" id="UP001558652">
    <property type="component" value="Unassembled WGS sequence"/>
</dbReference>
<evidence type="ECO:0000256" key="9">
    <source>
        <dbReference type="ARBA" id="ARBA00023180"/>
    </source>
</evidence>
<protein>
    <recommendedName>
        <fullName evidence="14">UDP-glycosyltransferases domain-containing protein</fullName>
    </recommendedName>
</protein>
<evidence type="ECO:0000256" key="1">
    <source>
        <dbReference type="ARBA" id="ARBA00004240"/>
    </source>
</evidence>
<keyword evidence="8 11" id="KW-0472">Membrane</keyword>
<evidence type="ECO:0000313" key="13">
    <source>
        <dbReference type="Proteomes" id="UP001558652"/>
    </source>
</evidence>
<accession>A0ABD0Z3T1</accession>
<keyword evidence="4" id="KW-0808">Transferase</keyword>
<keyword evidence="9" id="KW-0325">Glycoprotein</keyword>
<keyword evidence="13" id="KW-1185">Reference proteome</keyword>
<evidence type="ECO:0000256" key="5">
    <source>
        <dbReference type="ARBA" id="ARBA00022692"/>
    </source>
</evidence>
<dbReference type="InterPro" id="IPR050271">
    <property type="entry name" value="UDP-glycosyltransferase"/>
</dbReference>
<dbReference type="Gene3D" id="3.40.50.2000">
    <property type="entry name" value="Glycogen Phosphorylase B"/>
    <property type="match status" value="3"/>
</dbReference>
<evidence type="ECO:0000256" key="6">
    <source>
        <dbReference type="ARBA" id="ARBA00022824"/>
    </source>
</evidence>
<evidence type="ECO:0008006" key="14">
    <source>
        <dbReference type="Google" id="ProtNLM"/>
    </source>
</evidence>
<dbReference type="PANTHER" id="PTHR48043">
    <property type="entry name" value="EG:EG0003.4 PROTEIN-RELATED"/>
    <property type="match status" value="1"/>
</dbReference>
<keyword evidence="3" id="KW-0328">Glycosyltransferase</keyword>
<keyword evidence="7 11" id="KW-1133">Transmembrane helix</keyword>
<feature type="transmembrane region" description="Helical" evidence="11">
    <location>
        <begin position="456"/>
        <end position="483"/>
    </location>
</feature>
<evidence type="ECO:0000256" key="7">
    <source>
        <dbReference type="ARBA" id="ARBA00022989"/>
    </source>
</evidence>
<keyword evidence="5 11" id="KW-0812">Transmembrane</keyword>
<dbReference type="CDD" id="cd03784">
    <property type="entry name" value="GT1_Gtf-like"/>
    <property type="match status" value="2"/>
</dbReference>
<sequence>MPAKSHQAVFTPIIRELANRGHHVTAYVPYPMAKPPPTYKEIIVPNVMEDLFKQFDIMEMTKTNIALQAGSLFWMGFFLQETLCSTKVVQDLVQSKDLEFDAIILESFFVHEAFSALQHKFNAIPIEINPTGGLFMAYEMMGSPYNPSYMPYATLPYSDAMSFKERLVSSLLVTGVKGAFYGYYFPKLEALMKTCFNYEGAEARPSLVDLLGNKSLVLENSHFSIGYPSPVAPNVVNIGGINVHPPKALPADIKEYMDRAEHGVIYFSLGSNIKVSDVAKDKLLEAFISSFGKLKQRVLWKWEKDDFPNKPANVKTSKWFPQQDILAHKNCVLFVTHGGFLSLSEAVSRGVPLVAIPFFADQPKNAKYAADSGLGLRLDLDNITEASLTWAINEVLSNPSYSRAIKEKSKLFNDRPMTPLATAVYWIEYVIRNKGGSHMRPALSRLAWYQSTLTDVGVFITICALSALAMLCCTLKAVFRCICSKKSTKGQQSSKKQQKHKTSLVAALSLVAVEGARILAFFPFPSPSHQAVFQSIVRRLAERGHSVTFLSPRPLTDPPPNYKEILVRDTVQELFRRVDIIEFGKQGPFGELIILHEMGLYFQQKVCSEPQVRQLIHSDENFDAVILSSLFVQESFAALGHKFKASVIELLPLGSSHWVDAVVGSPYNPSYMPDFKCPFTDRMDFLERLYNSVVSLATVAAGSLYYMPKTQTLMDACFDYEGWKERPPLRDILAHKSLVLSNSHFSLNYAEPKAPHFVDIAGINIPNPKPLPKDLQTFMDGAKDGVIYFSLGSNIKVSSVAKDEVFRSFMAALSKVKQRVLWKWEIDDFPVKSPNIKISKWFPQADILAHKNCKLFITHGGYLSMNEAVNFGVPMIGIPFFGDQPKNLKHVTSLGYGVEIKFHNVSESSISWAINEVLSNPRYSENVKKRSEIFRDRPMRPLETAMYWIEYVIRHDGAHHLRPYLAHLPMYKSMLLDVAGTMITGVLVVVVLAYLMVRKLWCLLCSCGPKKTSELPKKKTQ</sequence>
<dbReference type="PANTHER" id="PTHR48043:SF159">
    <property type="entry name" value="EG:EG0003.4 PROTEIN-RELATED"/>
    <property type="match status" value="1"/>
</dbReference>
<dbReference type="Pfam" id="PF00201">
    <property type="entry name" value="UDPGT"/>
    <property type="match status" value="2"/>
</dbReference>
<dbReference type="EMBL" id="JBFDAA010000007">
    <property type="protein sequence ID" value="KAL1130748.1"/>
    <property type="molecule type" value="Genomic_DNA"/>
</dbReference>
<comment type="subcellular location">
    <subcellularLocation>
        <location evidence="10">Endomembrane system</location>
        <topology evidence="10">Single-pass type I membrane protein</topology>
    </subcellularLocation>
    <subcellularLocation>
        <location evidence="1">Endoplasmic reticulum</location>
    </subcellularLocation>
</comment>